<keyword evidence="6 11" id="KW-0862">Zinc</keyword>
<dbReference type="AlphaFoldDB" id="A0A813DJD7"/>
<keyword evidence="7" id="KW-0520">NAD</keyword>
<evidence type="ECO:0000256" key="8">
    <source>
        <dbReference type="ARBA" id="ARBA00038170"/>
    </source>
</evidence>
<dbReference type="InterPro" id="IPR003000">
    <property type="entry name" value="Sirtuin"/>
</dbReference>
<dbReference type="InterPro" id="IPR029035">
    <property type="entry name" value="DHS-like_NAD/FAD-binding_dom"/>
</dbReference>
<keyword evidence="5 11" id="KW-0479">Metal-binding</keyword>
<keyword evidence="2" id="KW-0597">Phosphoprotein</keyword>
<feature type="binding site" evidence="11">
    <location>
        <position position="548"/>
    </location>
    <ligand>
        <name>Zn(2+)</name>
        <dbReference type="ChEBI" id="CHEBI:29105"/>
    </ligand>
</feature>
<evidence type="ECO:0000256" key="4">
    <source>
        <dbReference type="ARBA" id="ARBA00022691"/>
    </source>
</evidence>
<feature type="binding site" evidence="11">
    <location>
        <position position="582"/>
    </location>
    <ligand>
        <name>Zn(2+)</name>
        <dbReference type="ChEBI" id="CHEBI:29105"/>
    </ligand>
</feature>
<protein>
    <recommendedName>
        <fullName evidence="10">Regulatory protein SIR2 homolog 7</fullName>
    </recommendedName>
    <alternativeName>
        <fullName evidence="9">SIR2-like protein 7</fullName>
    </alternativeName>
</protein>
<evidence type="ECO:0000256" key="9">
    <source>
        <dbReference type="ARBA" id="ARBA00041832"/>
    </source>
</evidence>
<comment type="cofactor">
    <cofactor evidence="1">
        <name>Zn(2+)</name>
        <dbReference type="ChEBI" id="CHEBI:29105"/>
    </cofactor>
</comment>
<dbReference type="InterPro" id="IPR050134">
    <property type="entry name" value="NAD-dep_sirtuin_deacylases"/>
</dbReference>
<evidence type="ECO:0000313" key="14">
    <source>
        <dbReference type="Proteomes" id="UP000654075"/>
    </source>
</evidence>
<dbReference type="Proteomes" id="UP000654075">
    <property type="component" value="Unassembled WGS sequence"/>
</dbReference>
<dbReference type="CDD" id="cd02440">
    <property type="entry name" value="AdoMet_MTases"/>
    <property type="match status" value="1"/>
</dbReference>
<evidence type="ECO:0000256" key="3">
    <source>
        <dbReference type="ARBA" id="ARBA00022679"/>
    </source>
</evidence>
<dbReference type="Gene3D" id="3.40.50.150">
    <property type="entry name" value="Vaccinia Virus protein VP39"/>
    <property type="match status" value="1"/>
</dbReference>
<proteinExistence type="inferred from homology"/>
<gene>
    <name evidence="13" type="ORF">PGLA1383_LOCUS7549</name>
</gene>
<dbReference type="Pfam" id="PF14500">
    <property type="entry name" value="MMS19_N"/>
    <property type="match status" value="1"/>
</dbReference>
<comment type="caution">
    <text evidence="13">The sequence shown here is derived from an EMBL/GenBank/DDBJ whole genome shotgun (WGS) entry which is preliminary data.</text>
</comment>
<dbReference type="GO" id="GO:0005634">
    <property type="term" value="C:nucleus"/>
    <property type="evidence" value="ECO:0007669"/>
    <property type="project" value="TreeGrafter"/>
</dbReference>
<dbReference type="Gene3D" id="3.40.50.1220">
    <property type="entry name" value="TPP-binding domain"/>
    <property type="match status" value="1"/>
</dbReference>
<evidence type="ECO:0000256" key="11">
    <source>
        <dbReference type="PROSITE-ProRule" id="PRU00236"/>
    </source>
</evidence>
<reference evidence="13" key="1">
    <citation type="submission" date="2021-02" db="EMBL/GenBank/DDBJ databases">
        <authorList>
            <person name="Dougan E. K."/>
            <person name="Rhodes N."/>
            <person name="Thang M."/>
            <person name="Chan C."/>
        </authorList>
    </citation>
    <scope>NUCLEOTIDE SEQUENCE</scope>
</reference>
<dbReference type="SUPFAM" id="SSF53335">
    <property type="entry name" value="S-adenosyl-L-methionine-dependent methyltransferases"/>
    <property type="match status" value="1"/>
</dbReference>
<feature type="domain" description="Deacetylase sirtuin-type" evidence="12">
    <location>
        <begin position="431"/>
        <end position="694"/>
    </location>
</feature>
<evidence type="ECO:0000256" key="2">
    <source>
        <dbReference type="ARBA" id="ARBA00022553"/>
    </source>
</evidence>
<dbReference type="SUPFAM" id="SSF52467">
    <property type="entry name" value="DHS-like NAD/FAD-binding domain"/>
    <property type="match status" value="1"/>
</dbReference>
<dbReference type="EMBL" id="CAJNNV010003306">
    <property type="protein sequence ID" value="CAE8588764.1"/>
    <property type="molecule type" value="Genomic_DNA"/>
</dbReference>
<evidence type="ECO:0000256" key="6">
    <source>
        <dbReference type="ARBA" id="ARBA00022833"/>
    </source>
</evidence>
<dbReference type="Pfam" id="PF02146">
    <property type="entry name" value="SIR2"/>
    <property type="match status" value="1"/>
</dbReference>
<evidence type="ECO:0000256" key="10">
    <source>
        <dbReference type="ARBA" id="ARBA00043038"/>
    </source>
</evidence>
<dbReference type="GO" id="GO:0070403">
    <property type="term" value="F:NAD+ binding"/>
    <property type="evidence" value="ECO:0007669"/>
    <property type="project" value="InterPro"/>
</dbReference>
<dbReference type="PANTHER" id="PTHR11085:SF1">
    <property type="entry name" value="NAD-DEPENDENT PROTEIN DEACETYLASE SIRTUIN-7"/>
    <property type="match status" value="1"/>
</dbReference>
<comment type="similarity">
    <text evidence="8">Belongs to the sirtuin family. Class IV subfamily.</text>
</comment>
<feature type="binding site" evidence="11">
    <location>
        <position position="545"/>
    </location>
    <ligand>
        <name>Zn(2+)</name>
        <dbReference type="ChEBI" id="CHEBI:29105"/>
    </ligand>
</feature>
<evidence type="ECO:0000259" key="12">
    <source>
        <dbReference type="PROSITE" id="PS50305"/>
    </source>
</evidence>
<accession>A0A813DJD7</accession>
<dbReference type="InterPro" id="IPR056743">
    <property type="entry name" value="TRM5-TYW2-like_MTfase"/>
</dbReference>
<dbReference type="PROSITE" id="PS50305">
    <property type="entry name" value="SIRTUIN"/>
    <property type="match status" value="1"/>
</dbReference>
<keyword evidence="4" id="KW-0949">S-adenosyl-L-methionine</keyword>
<keyword evidence="14" id="KW-1185">Reference proteome</keyword>
<feature type="non-terminal residue" evidence="13">
    <location>
        <position position="1"/>
    </location>
</feature>
<organism evidence="13 14">
    <name type="scientific">Polarella glacialis</name>
    <name type="common">Dinoflagellate</name>
    <dbReference type="NCBI Taxonomy" id="89957"/>
    <lineage>
        <taxon>Eukaryota</taxon>
        <taxon>Sar</taxon>
        <taxon>Alveolata</taxon>
        <taxon>Dinophyceae</taxon>
        <taxon>Suessiales</taxon>
        <taxon>Suessiaceae</taxon>
        <taxon>Polarella</taxon>
    </lineage>
</organism>
<name>A0A813DJD7_POLGL</name>
<feature type="active site" description="Proton acceptor" evidence="11">
    <location>
        <position position="537"/>
    </location>
</feature>
<dbReference type="OrthoDB" id="424302at2759"/>
<keyword evidence="3" id="KW-0808">Transferase</keyword>
<dbReference type="InterPro" id="IPR026590">
    <property type="entry name" value="Ssirtuin_cat_dom"/>
</dbReference>
<dbReference type="Gene3D" id="2.20.28.200">
    <property type="match status" value="1"/>
</dbReference>
<feature type="binding site" evidence="11">
    <location>
        <position position="598"/>
    </location>
    <ligand>
        <name>Zn(2+)</name>
        <dbReference type="ChEBI" id="CHEBI:29105"/>
    </ligand>
</feature>
<dbReference type="InterPro" id="IPR029240">
    <property type="entry name" value="MMS19_N"/>
</dbReference>
<dbReference type="InterPro" id="IPR029063">
    <property type="entry name" value="SAM-dependent_MTases_sf"/>
</dbReference>
<evidence type="ECO:0000256" key="1">
    <source>
        <dbReference type="ARBA" id="ARBA00001947"/>
    </source>
</evidence>
<dbReference type="GO" id="GO:0017136">
    <property type="term" value="F:histone deacetylase activity, NAD-dependent"/>
    <property type="evidence" value="ECO:0007669"/>
    <property type="project" value="TreeGrafter"/>
</dbReference>
<dbReference type="PANTHER" id="PTHR11085">
    <property type="entry name" value="NAD-DEPENDENT PROTEIN DEACYLASE SIRTUIN-5, MITOCHONDRIAL-RELATED"/>
    <property type="match status" value="1"/>
</dbReference>
<dbReference type="Pfam" id="PF02475">
    <property type="entry name" value="TRM5-TYW2_MTfase"/>
    <property type="match status" value="1"/>
</dbReference>
<evidence type="ECO:0000256" key="5">
    <source>
        <dbReference type="ARBA" id="ARBA00022723"/>
    </source>
</evidence>
<evidence type="ECO:0000256" key="7">
    <source>
        <dbReference type="ARBA" id="ARBA00023027"/>
    </source>
</evidence>
<dbReference type="GO" id="GO:0046872">
    <property type="term" value="F:metal ion binding"/>
    <property type="evidence" value="ECO:0007669"/>
    <property type="project" value="UniProtKB-KW"/>
</dbReference>
<evidence type="ECO:0000313" key="13">
    <source>
        <dbReference type="EMBL" id="CAE8588764.1"/>
    </source>
</evidence>
<feature type="non-terminal residue" evidence="13">
    <location>
        <position position="1272"/>
    </location>
</feature>
<sequence>VHTPSHTQLVRKMALDTTHTFLDEWREEVSQLGPTLGEGINAAIEEERDPRNLIASFAIARQLLEDCPASCVNEETLVALFESITSYFPITFSPPKDDKVGITGPDLRRGLMQALSATDRLAEHVLPFLLDQTKDIDSDSEDSVKQALEMLSFCFERYGPKVTQGFLKDLLDTTRDQVCRTNTTCEAEFSDTVRQGLRVALKGVPAGLHPHWLSKDLLPAVKILAEDASKGQTSLACRGSRRLLLAMADAHGILLEALEFGDGSGRSSGCLQPRGASSTITWRPQSAPLATRSLRQSPVFGGRQAAAGAAACAASTATLRRHRRMASCAQAQSEGMADAEAGASKRQRSDALTCRRKACGQAIEASAARSEASVTVDEAAAATAVAWENASTLAFHRNCWEELLVERPSLGPKELQLLRQAAATVEHFDSEDEVVAKAQKAAEILRSCTRAICFTGAGISTSAGLGDYRGKRGKWTLEDQGVDTPYATVYEELRPTFAHEAVAKLVEMGRLVYVVSQNADGLHHLSGIAYSQLSDVHGSAFTEYCPSCAKRYIRDTYAPEDRAEDYFAGKLPGPIPDHIKKCRGCGSNHWTGRNCDSCSLPLRDTVVSFGDGLEDCVLRPAFAHAARADACLSLGSTMSIGPSNQVVAMQQGPLIACVRQDTEMDSLCASSGGVRAYGNCDEFMRHLMSALLGDAFQEWEASLPAKKAEYNSKRPATGKQRGDIFVKKFYLRRRPTRCEAEASREGQLKSSRSSQPPFFAFCPGWEETHCISCQSGRQRLGVRRRAVLSPKSLPKHSMWGDVAVLPPQESSDAEASAKMLLQLSYVRSVALFQETGPQQGQRSLQYVAGDPCLETAYKECGLTFRIDLARRLSRLGKSQGSVSERERLRSLVRPGERVLVLGSGFGLTACILGAKTPCQEVIGVERNAVAHEYALVNIKANRITGVVRCLHGDPSNDFLQPLGSFDRVCAFLPFRGANDEILSLAAVYGPAAKAVTPGGTQSSCEGSLRHNLRYPGGIVWSAVVPLLLTAPAGSSEGTAPALPKDALSFVLELSQLAKKGSLAQKQLKQALAGALEALCGILPGDTAAGQADEADLTVSELLEAAVKLVAQLSQLAGETDSADAFRALRLAIVPYSDGSPAGRGDAWGNAWRAELSEDAKLSESAATIVTAVCDVASVQPGRAAELAPALLDPAASASSSSWMPAALPRLLATASLSLARGAVQAKEGEEASKLTETAASLVARAAALLQERSPSGRAEVFSAFATALDGSA</sequence>